<evidence type="ECO:0000313" key="3">
    <source>
        <dbReference type="Proteomes" id="UP000546257"/>
    </source>
</evidence>
<feature type="compositionally biased region" description="Basic and acidic residues" evidence="1">
    <location>
        <begin position="195"/>
        <end position="205"/>
    </location>
</feature>
<dbReference type="InterPro" id="IPR036388">
    <property type="entry name" value="WH-like_DNA-bd_sf"/>
</dbReference>
<keyword evidence="3" id="KW-1185">Reference proteome</keyword>
<name>A0A7J9SNN7_9EURY</name>
<gene>
    <name evidence="2" type="ORF">H5V44_15945</name>
</gene>
<dbReference type="SUPFAM" id="SSF46785">
    <property type="entry name" value="Winged helix' DNA-binding domain"/>
    <property type="match status" value="1"/>
</dbReference>
<feature type="compositionally biased region" description="Polar residues" evidence="1">
    <location>
        <begin position="181"/>
        <end position="194"/>
    </location>
</feature>
<dbReference type="Gene3D" id="1.10.10.10">
    <property type="entry name" value="Winged helix-like DNA-binding domain superfamily/Winged helix DNA-binding domain"/>
    <property type="match status" value="1"/>
</dbReference>
<evidence type="ECO:0000256" key="1">
    <source>
        <dbReference type="SAM" id="MobiDB-lite"/>
    </source>
</evidence>
<proteinExistence type="predicted"/>
<evidence type="ECO:0000313" key="2">
    <source>
        <dbReference type="EMBL" id="MBB6647757.1"/>
    </source>
</evidence>
<accession>A0A7J9SNN7</accession>
<dbReference type="EMBL" id="JACKXD010000007">
    <property type="protein sequence ID" value="MBB6647757.1"/>
    <property type="molecule type" value="Genomic_DNA"/>
</dbReference>
<sequence length="205" mass="22109">MSYDTDHVQNAGGTPERITGIHTFTDLVNNVALAALYTNIRSKGTATGPELVDEAAVSKKTVYDYLSTLASAGLITDIGEENGATTYAAEDFELTLTVRDVAVSITPSLVAVLSHRDEYPVIDRVLEEHGLLTFALAHDLVMDHHEGEVTIRQIGDLTGLSSGMTYDLVDAIYAIRDFGESASSPETYTPSTVDSKQHNGDETEE</sequence>
<feature type="region of interest" description="Disordered" evidence="1">
    <location>
        <begin position="181"/>
        <end position="205"/>
    </location>
</feature>
<reference evidence="2 3" key="1">
    <citation type="submission" date="2020-08" db="EMBL/GenBank/DDBJ databases">
        <authorList>
            <person name="Seo M.-J."/>
        </authorList>
    </citation>
    <scope>NUCLEOTIDE SEQUENCE [LARGE SCALE GENOMIC DNA]</scope>
    <source>
        <strain evidence="2 3">MBLA0160</strain>
    </source>
</reference>
<dbReference type="RefSeq" id="WP_185194136.1">
    <property type="nucleotide sequence ID" value="NZ_JACKXD010000007.1"/>
</dbReference>
<dbReference type="Proteomes" id="UP000546257">
    <property type="component" value="Unassembled WGS sequence"/>
</dbReference>
<protein>
    <submittedName>
        <fullName evidence="2">Transcriptional regulator</fullName>
    </submittedName>
</protein>
<comment type="caution">
    <text evidence="2">The sequence shown here is derived from an EMBL/GenBank/DDBJ whole genome shotgun (WGS) entry which is preliminary data.</text>
</comment>
<dbReference type="InterPro" id="IPR036390">
    <property type="entry name" value="WH_DNA-bd_sf"/>
</dbReference>
<dbReference type="AlphaFoldDB" id="A0A7J9SNN7"/>
<organism evidence="2 3">
    <name type="scientific">Halobellus ruber</name>
    <dbReference type="NCBI Taxonomy" id="2761102"/>
    <lineage>
        <taxon>Archaea</taxon>
        <taxon>Methanobacteriati</taxon>
        <taxon>Methanobacteriota</taxon>
        <taxon>Stenosarchaea group</taxon>
        <taxon>Halobacteria</taxon>
        <taxon>Halobacteriales</taxon>
        <taxon>Haloferacaceae</taxon>
        <taxon>Halobellus</taxon>
    </lineage>
</organism>